<dbReference type="EC" id="3.6.4.13" evidence="1"/>
<dbReference type="PROSITE" id="PS00690">
    <property type="entry name" value="DEAH_ATP_HELICASE"/>
    <property type="match status" value="1"/>
</dbReference>
<evidence type="ECO:0000256" key="4">
    <source>
        <dbReference type="ARBA" id="ARBA00022806"/>
    </source>
</evidence>
<dbReference type="Pfam" id="PF21010">
    <property type="entry name" value="HA2_C"/>
    <property type="match status" value="1"/>
</dbReference>
<dbReference type="InterPro" id="IPR027417">
    <property type="entry name" value="P-loop_NTPase"/>
</dbReference>
<dbReference type="InterPro" id="IPR002464">
    <property type="entry name" value="DNA/RNA_helicase_DEAH_CS"/>
</dbReference>
<dbReference type="EMBL" id="JBEVYD010000009">
    <property type="protein sequence ID" value="KAL3230778.1"/>
    <property type="molecule type" value="Genomic_DNA"/>
</dbReference>
<dbReference type="Gene3D" id="3.40.50.300">
    <property type="entry name" value="P-loop containing nucleotide triphosphate hydrolases"/>
    <property type="match status" value="2"/>
</dbReference>
<evidence type="ECO:0000313" key="11">
    <source>
        <dbReference type="Proteomes" id="UP001623330"/>
    </source>
</evidence>
<accession>A0ABR4NR97</accession>
<dbReference type="InterPro" id="IPR011709">
    <property type="entry name" value="DEAD-box_helicase_OB_fold"/>
</dbReference>
<dbReference type="InterPro" id="IPR048333">
    <property type="entry name" value="HA2_WH"/>
</dbReference>
<keyword evidence="11" id="KW-1185">Reference proteome</keyword>
<dbReference type="SUPFAM" id="SSF52540">
    <property type="entry name" value="P-loop containing nucleoside triphosphate hydrolases"/>
    <property type="match status" value="1"/>
</dbReference>
<dbReference type="PROSITE" id="PS51192">
    <property type="entry name" value="HELICASE_ATP_BIND_1"/>
    <property type="match status" value="1"/>
</dbReference>
<dbReference type="PANTHER" id="PTHR18934:SF91">
    <property type="entry name" value="PRE-MRNA-SPLICING FACTOR ATP-DEPENDENT RNA HELICASE PRP16"/>
    <property type="match status" value="1"/>
</dbReference>
<keyword evidence="4 10" id="KW-0347">Helicase</keyword>
<evidence type="ECO:0000256" key="1">
    <source>
        <dbReference type="ARBA" id="ARBA00012552"/>
    </source>
</evidence>
<dbReference type="InterPro" id="IPR014001">
    <property type="entry name" value="Helicase_ATP-bd"/>
</dbReference>
<dbReference type="GO" id="GO:0004386">
    <property type="term" value="F:helicase activity"/>
    <property type="evidence" value="ECO:0007669"/>
    <property type="project" value="UniProtKB-KW"/>
</dbReference>
<dbReference type="CDD" id="cd18791">
    <property type="entry name" value="SF2_C_RHA"/>
    <property type="match status" value="1"/>
</dbReference>
<evidence type="ECO:0000256" key="5">
    <source>
        <dbReference type="ARBA" id="ARBA00022840"/>
    </source>
</evidence>
<dbReference type="Gene3D" id="1.20.120.1080">
    <property type="match status" value="1"/>
</dbReference>
<evidence type="ECO:0000259" key="8">
    <source>
        <dbReference type="PROSITE" id="PS51192"/>
    </source>
</evidence>
<dbReference type="PROSITE" id="PS51194">
    <property type="entry name" value="HELICASE_CTER"/>
    <property type="match status" value="1"/>
</dbReference>
<comment type="similarity">
    <text evidence="6">Belongs to the DEAD box helicase family. DEAH subfamily. PRP16 sub-subfamily.</text>
</comment>
<dbReference type="Pfam" id="PF00271">
    <property type="entry name" value="Helicase_C"/>
    <property type="match status" value="1"/>
</dbReference>
<dbReference type="InterPro" id="IPR007502">
    <property type="entry name" value="Helicase-assoc_dom"/>
</dbReference>
<dbReference type="InterPro" id="IPR001650">
    <property type="entry name" value="Helicase_C-like"/>
</dbReference>
<evidence type="ECO:0000313" key="10">
    <source>
        <dbReference type="EMBL" id="KAL3230778.1"/>
    </source>
</evidence>
<keyword evidence="2" id="KW-0547">Nucleotide-binding</keyword>
<feature type="region of interest" description="Disordered" evidence="7">
    <location>
        <begin position="71"/>
        <end position="102"/>
    </location>
</feature>
<reference evidence="10 11" key="1">
    <citation type="submission" date="2024-05" db="EMBL/GenBank/DDBJ databases">
        <title>Long read based assembly of the Candida bracarensis genome reveals expanded adhesin content.</title>
        <authorList>
            <person name="Marcet-Houben M."/>
            <person name="Ksiezopolska E."/>
            <person name="Gabaldon T."/>
        </authorList>
    </citation>
    <scope>NUCLEOTIDE SEQUENCE [LARGE SCALE GENOMIC DNA]</scope>
    <source>
        <strain evidence="10 11">CBM6</strain>
    </source>
</reference>
<organism evidence="10 11">
    <name type="scientific">Nakaseomyces bracarensis</name>
    <dbReference type="NCBI Taxonomy" id="273131"/>
    <lineage>
        <taxon>Eukaryota</taxon>
        <taxon>Fungi</taxon>
        <taxon>Dikarya</taxon>
        <taxon>Ascomycota</taxon>
        <taxon>Saccharomycotina</taxon>
        <taxon>Saccharomycetes</taxon>
        <taxon>Saccharomycetales</taxon>
        <taxon>Saccharomycetaceae</taxon>
        <taxon>Nakaseomyces</taxon>
    </lineage>
</organism>
<evidence type="ECO:0000259" key="9">
    <source>
        <dbReference type="PROSITE" id="PS51194"/>
    </source>
</evidence>
<protein>
    <recommendedName>
        <fullName evidence="1">RNA helicase</fullName>
        <ecNumber evidence="1">3.6.4.13</ecNumber>
    </recommendedName>
</protein>
<keyword evidence="3" id="KW-0378">Hydrolase</keyword>
<feature type="region of interest" description="Disordered" evidence="7">
    <location>
        <begin position="1056"/>
        <end position="1086"/>
    </location>
</feature>
<dbReference type="Pfam" id="PF04408">
    <property type="entry name" value="WHD_HA2"/>
    <property type="match status" value="1"/>
</dbReference>
<gene>
    <name evidence="10" type="ORF">RNJ44_01227</name>
</gene>
<dbReference type="SMART" id="SM00487">
    <property type="entry name" value="DEXDc"/>
    <property type="match status" value="1"/>
</dbReference>
<dbReference type="Pfam" id="PF00270">
    <property type="entry name" value="DEAD"/>
    <property type="match status" value="1"/>
</dbReference>
<feature type="compositionally biased region" description="Basic and acidic residues" evidence="7">
    <location>
        <begin position="86"/>
        <end position="102"/>
    </location>
</feature>
<dbReference type="Pfam" id="PF07717">
    <property type="entry name" value="OB_NTP_bind"/>
    <property type="match status" value="1"/>
</dbReference>
<feature type="compositionally biased region" description="Low complexity" evidence="7">
    <location>
        <begin position="1062"/>
        <end position="1072"/>
    </location>
</feature>
<feature type="region of interest" description="Disordered" evidence="7">
    <location>
        <begin position="337"/>
        <end position="362"/>
    </location>
</feature>
<dbReference type="PANTHER" id="PTHR18934">
    <property type="entry name" value="ATP-DEPENDENT RNA HELICASE"/>
    <property type="match status" value="1"/>
</dbReference>
<evidence type="ECO:0000256" key="3">
    <source>
        <dbReference type="ARBA" id="ARBA00022801"/>
    </source>
</evidence>
<comment type="caution">
    <text evidence="10">The sequence shown here is derived from an EMBL/GenBank/DDBJ whole genome shotgun (WGS) entry which is preliminary data.</text>
</comment>
<feature type="domain" description="Helicase ATP-binding" evidence="8">
    <location>
        <begin position="380"/>
        <end position="544"/>
    </location>
</feature>
<evidence type="ECO:0000256" key="2">
    <source>
        <dbReference type="ARBA" id="ARBA00022741"/>
    </source>
</evidence>
<name>A0ABR4NR97_9SACH</name>
<dbReference type="Proteomes" id="UP001623330">
    <property type="component" value="Unassembled WGS sequence"/>
</dbReference>
<dbReference type="SMART" id="SM00847">
    <property type="entry name" value="HA2"/>
    <property type="match status" value="1"/>
</dbReference>
<sequence length="1086" mass="122464">MDTVVKWLESKKSTEKLTTNLYKILVKLAKRHSNDAVKFRKSCLALGKFKAGDLEFFKEFSEVLLDDTPNVVQPPINDDQLPQDSLRQERNPGGKADKEADMKPTLFKSMEKLRSAPELIGSDEEGSDELNITVISKREMNDEAGLPNLPLQIPKTVNTDVHGSESSDSDISIEQSELYEIDTDNDCDEQWYNYDDDYGNSVADDDILIENTTFNKAVPSNKRNIETAISDNTETTIQVVPISLSKRLEWIPPFLDSYSKKYNVDVEFLLGSFVESSHDDLINPFRNPESQFSINARMGSQVVALRRNQKDNAQKSKDSTKLIGTVLGDVLGVGDRKWSKDSNVSSNSKEEKNNKTNSNIEDIQKTRRSLPAYKAKSTLLEMIRDNQVCIVIGETGSGKTTQLSQYLYEAGFCSSDKSICCTQPRRVAAMSVAKRVSVEMGVKLGKEVGYSIRFEDRSSSETKIKFMTDGILLREFLLDQNLEHYSCIIIDEAHERSLNTDILLGLLKILLTKRLDLKVIITSATINAKKFSDFFGGIPTYTIPGKTFPVQVIHTTGTVPDYVEAAVSQAIRIHLTNDVSSGDILVFMTGQEDILTTIDLIKERLVELYGKKYGISTFEEIQDVELFPIYSALPAEIQNRIFLELDNGKRKIVVSTNIAETSLTISGIRYVIDCGYSKLKVYNPKIGLDSLAITPISLANANQRSGRAGRTAPGIAYRLYTDDTEMDDMYVQTIPEIQRTNLANTVLLLNSLSVRNVMEFPFMDPPPKQTLMSSLYELWFLGALDDSGRLSTIGKKMIKFPLQPSLCKALIKAVDLGCAVEILTIVAMLSVPQVFERPKERQEESDNARKKFFVPESDHLTLLNVYNQWKNTKYSSKWCSKNFLLHKSLLRAKDIRTQLHKLMKKNKFAIKSAGVDLVKVRKCICSGFAQQAARLSGLTKYVHLRTGIELKLHPTSALFGLGDLPPYVIYHELLMTEQEYICCVTSVDPFWLVEHGNLLYDIELLRNNTKINSMFVEVNDDNSEYDELIQEKITSLNRSRNERIKAIKATQICNANEPGLKQNPSQNSSQQQTKISSKLFKRRRPL</sequence>
<evidence type="ECO:0000256" key="6">
    <source>
        <dbReference type="ARBA" id="ARBA00038040"/>
    </source>
</evidence>
<evidence type="ECO:0000256" key="7">
    <source>
        <dbReference type="SAM" id="MobiDB-lite"/>
    </source>
</evidence>
<proteinExistence type="inferred from homology"/>
<dbReference type="SMART" id="SM00490">
    <property type="entry name" value="HELICc"/>
    <property type="match status" value="1"/>
</dbReference>
<dbReference type="InterPro" id="IPR011545">
    <property type="entry name" value="DEAD/DEAH_box_helicase_dom"/>
</dbReference>
<feature type="domain" description="Helicase C-terminal" evidence="9">
    <location>
        <begin position="558"/>
        <end position="753"/>
    </location>
</feature>
<keyword evidence="5" id="KW-0067">ATP-binding</keyword>